<dbReference type="CDD" id="cd02214">
    <property type="entry name" value="cupin_MJ1618"/>
    <property type="match status" value="1"/>
</dbReference>
<dbReference type="InterPro" id="IPR013096">
    <property type="entry name" value="Cupin_2"/>
</dbReference>
<organism evidence="2 3">
    <name type="scientific">Rivihabitans pingtungensis</name>
    <dbReference type="NCBI Taxonomy" id="1054498"/>
    <lineage>
        <taxon>Bacteria</taxon>
        <taxon>Pseudomonadati</taxon>
        <taxon>Pseudomonadota</taxon>
        <taxon>Betaproteobacteria</taxon>
        <taxon>Neisseriales</taxon>
        <taxon>Aquaspirillaceae</taxon>
        <taxon>Rivihabitans</taxon>
    </lineage>
</organism>
<dbReference type="Proteomes" id="UP000247555">
    <property type="component" value="Unassembled WGS sequence"/>
</dbReference>
<feature type="domain" description="Cupin type-2" evidence="1">
    <location>
        <begin position="39"/>
        <end position="105"/>
    </location>
</feature>
<dbReference type="AlphaFoldDB" id="A0A318KVS0"/>
<dbReference type="Pfam" id="PF07883">
    <property type="entry name" value="Cupin_2"/>
    <property type="match status" value="1"/>
</dbReference>
<dbReference type="Gene3D" id="2.60.120.10">
    <property type="entry name" value="Jelly Rolls"/>
    <property type="match status" value="1"/>
</dbReference>
<dbReference type="PANTHER" id="PTHR36114">
    <property type="entry name" value="16.7 KDA PROTEIN IN WHIE LOCUS"/>
    <property type="match status" value="1"/>
</dbReference>
<evidence type="ECO:0000313" key="3">
    <source>
        <dbReference type="Proteomes" id="UP000247555"/>
    </source>
</evidence>
<dbReference type="SUPFAM" id="SSF51182">
    <property type="entry name" value="RmlC-like cupins"/>
    <property type="match status" value="1"/>
</dbReference>
<protein>
    <submittedName>
        <fullName evidence="2">Mannose-6-phosphate isomerase-like protein (Cupin superfamily)</fullName>
    </submittedName>
</protein>
<dbReference type="GO" id="GO:0016853">
    <property type="term" value="F:isomerase activity"/>
    <property type="evidence" value="ECO:0007669"/>
    <property type="project" value="UniProtKB-KW"/>
</dbReference>
<gene>
    <name evidence="2" type="ORF">DFR34_101150</name>
</gene>
<evidence type="ECO:0000313" key="2">
    <source>
        <dbReference type="EMBL" id="PXX81921.1"/>
    </source>
</evidence>
<keyword evidence="3" id="KW-1185">Reference proteome</keyword>
<dbReference type="OrthoDB" id="9180677at2"/>
<dbReference type="RefSeq" id="WP_110389460.1">
    <property type="nucleotide sequence ID" value="NZ_DAOPYX010000035.1"/>
</dbReference>
<evidence type="ECO:0000259" key="1">
    <source>
        <dbReference type="Pfam" id="PF07883"/>
    </source>
</evidence>
<name>A0A318KVS0_9NEIS</name>
<dbReference type="InterPro" id="IPR011051">
    <property type="entry name" value="RmlC_Cupin_sf"/>
</dbReference>
<dbReference type="InterPro" id="IPR052044">
    <property type="entry name" value="PKS_Associated_Protein"/>
</dbReference>
<keyword evidence="2" id="KW-0413">Isomerase</keyword>
<dbReference type="InterPro" id="IPR014710">
    <property type="entry name" value="RmlC-like_jellyroll"/>
</dbReference>
<sequence length="125" mass="13626">MTVSHYADCPPYRTKDGSEIRELMHPDVHGNHGQSLAEARVPAGGRTLAHRHARSEELYHVTAGAAWLYRDGQKVWLQAGDTARIAPGCVHWLDNPGPAELAVLCCCAPAYAHTDTELIDEASDV</sequence>
<proteinExistence type="predicted"/>
<accession>A0A318KVS0</accession>
<reference evidence="2 3" key="1">
    <citation type="submission" date="2018-05" db="EMBL/GenBank/DDBJ databases">
        <title>Genomic Encyclopedia of Type Strains, Phase IV (KMG-IV): sequencing the most valuable type-strain genomes for metagenomic binning, comparative biology and taxonomic classification.</title>
        <authorList>
            <person name="Goeker M."/>
        </authorList>
    </citation>
    <scope>NUCLEOTIDE SEQUENCE [LARGE SCALE GENOMIC DNA]</scope>
    <source>
        <strain evidence="2 3">DSM 29661</strain>
    </source>
</reference>
<dbReference type="EMBL" id="QJKI01000001">
    <property type="protein sequence ID" value="PXX81921.1"/>
    <property type="molecule type" value="Genomic_DNA"/>
</dbReference>
<dbReference type="PANTHER" id="PTHR36114:SF4">
    <property type="entry name" value="CUPIN 2 CONSERVED BARREL DOMAIN-CONTAINING PROTEIN"/>
    <property type="match status" value="1"/>
</dbReference>
<comment type="caution">
    <text evidence="2">The sequence shown here is derived from an EMBL/GenBank/DDBJ whole genome shotgun (WGS) entry which is preliminary data.</text>
</comment>